<dbReference type="Pfam" id="PF00665">
    <property type="entry name" value="rve"/>
    <property type="match status" value="1"/>
</dbReference>
<protein>
    <submittedName>
        <fullName evidence="2">Transposon Tf2-11 polyprotein</fullName>
    </submittedName>
</protein>
<dbReference type="SUPFAM" id="SSF53098">
    <property type="entry name" value="Ribonuclease H-like"/>
    <property type="match status" value="1"/>
</dbReference>
<dbReference type="GO" id="GO:0003676">
    <property type="term" value="F:nucleic acid binding"/>
    <property type="evidence" value="ECO:0007669"/>
    <property type="project" value="InterPro"/>
</dbReference>
<reference evidence="2 3" key="1">
    <citation type="journal article" date="2020" name="Genome Biol. Evol.">
        <title>Comparative genomics of strictly vertically transmitted, feminizing microsporidia endosymbionts of amphipod crustaceans.</title>
        <authorList>
            <person name="Cormier A."/>
            <person name="Chebbi M.A."/>
            <person name="Giraud I."/>
            <person name="Wattier R."/>
            <person name="Teixeira M."/>
            <person name="Gilbert C."/>
            <person name="Rigaud T."/>
            <person name="Cordaux R."/>
        </authorList>
    </citation>
    <scope>NUCLEOTIDE SEQUENCE [LARGE SCALE GENOMIC DNA]</scope>
    <source>
        <strain evidence="2 3">Ou3-Ou53</strain>
    </source>
</reference>
<proteinExistence type="predicted"/>
<gene>
    <name evidence="2" type="primary">Tf2-11_5</name>
    <name evidence="2" type="ORF">NGRA_2274</name>
</gene>
<comment type="caution">
    <text evidence="2">The sequence shown here is derived from an EMBL/GenBank/DDBJ whole genome shotgun (WGS) entry which is preliminary data.</text>
</comment>
<dbReference type="PROSITE" id="PS50994">
    <property type="entry name" value="INTEGRASE"/>
    <property type="match status" value="1"/>
</dbReference>
<dbReference type="Proteomes" id="UP000740883">
    <property type="component" value="Unassembled WGS sequence"/>
</dbReference>
<dbReference type="Pfam" id="PF17921">
    <property type="entry name" value="Integrase_H2C2"/>
    <property type="match status" value="1"/>
</dbReference>
<dbReference type="PANTHER" id="PTHR37984:SF5">
    <property type="entry name" value="PROTEIN NYNRIN-LIKE"/>
    <property type="match status" value="1"/>
</dbReference>
<evidence type="ECO:0000259" key="1">
    <source>
        <dbReference type="PROSITE" id="PS50994"/>
    </source>
</evidence>
<dbReference type="GO" id="GO:0015074">
    <property type="term" value="P:DNA integration"/>
    <property type="evidence" value="ECO:0007669"/>
    <property type="project" value="InterPro"/>
</dbReference>
<organism evidence="2 3">
    <name type="scientific">Nosema granulosis</name>
    <dbReference type="NCBI Taxonomy" id="83296"/>
    <lineage>
        <taxon>Eukaryota</taxon>
        <taxon>Fungi</taxon>
        <taxon>Fungi incertae sedis</taxon>
        <taxon>Microsporidia</taxon>
        <taxon>Nosematidae</taxon>
        <taxon>Nosema</taxon>
    </lineage>
</organism>
<dbReference type="EMBL" id="SBJO01000224">
    <property type="protein sequence ID" value="KAF9762011.1"/>
    <property type="molecule type" value="Genomic_DNA"/>
</dbReference>
<evidence type="ECO:0000313" key="3">
    <source>
        <dbReference type="Proteomes" id="UP000740883"/>
    </source>
</evidence>
<keyword evidence="3" id="KW-1185">Reference proteome</keyword>
<dbReference type="InterPro" id="IPR001584">
    <property type="entry name" value="Integrase_cat-core"/>
</dbReference>
<dbReference type="InterPro" id="IPR036397">
    <property type="entry name" value="RNaseH_sf"/>
</dbReference>
<accession>A0A9P6KYB2</accession>
<dbReference type="PANTHER" id="PTHR37984">
    <property type="entry name" value="PROTEIN CBG26694"/>
    <property type="match status" value="1"/>
</dbReference>
<evidence type="ECO:0000313" key="2">
    <source>
        <dbReference type="EMBL" id="KAF9762011.1"/>
    </source>
</evidence>
<dbReference type="GO" id="GO:0005634">
    <property type="term" value="C:nucleus"/>
    <property type="evidence" value="ECO:0007669"/>
    <property type="project" value="UniProtKB-ARBA"/>
</dbReference>
<dbReference type="Gene3D" id="3.30.420.10">
    <property type="entry name" value="Ribonuclease H-like superfamily/Ribonuclease H"/>
    <property type="match status" value="1"/>
</dbReference>
<sequence length="332" mass="39152">MIIFYHDLLGHGSVNSMKYALLKKYRWNNCNQDIEEFVKSCEVCQKEKPAQEDRGNIALVTNKMGDLWEVDIVGPLRESEQVFKYILTMIDHYTKITEVALLYTKDMESVLAIIDRKICRKYGVPKKILTDNGKEFKNGLCQKYAREMGFEWKYGSPYNPTTTGLVERFNKTLVGKLRKITHFGKFDWARCLDKANKAYLYSFHRAIGCVPLELLEGQLITTMDKQEELEKTLPKDFFETKIHNYVEKYKKSYHRERNNDLKKDFKEGDYVWYKRISSTTDKLAPKWVQEGIIVGKWFDSYRVKLKDGRIILANKKHLKEFFLKKGRVLTVD</sequence>
<dbReference type="AlphaFoldDB" id="A0A9P6KYB2"/>
<dbReference type="Gene3D" id="1.10.340.70">
    <property type="match status" value="1"/>
</dbReference>
<name>A0A9P6KYB2_9MICR</name>
<dbReference type="InterPro" id="IPR012337">
    <property type="entry name" value="RNaseH-like_sf"/>
</dbReference>
<dbReference type="OrthoDB" id="7691805at2759"/>
<dbReference type="InterPro" id="IPR041588">
    <property type="entry name" value="Integrase_H2C2"/>
</dbReference>
<dbReference type="InterPro" id="IPR050951">
    <property type="entry name" value="Retrovirus_Pol_polyprotein"/>
</dbReference>
<feature type="domain" description="Integrase catalytic" evidence="1">
    <location>
        <begin position="45"/>
        <end position="219"/>
    </location>
</feature>